<evidence type="ECO:0000313" key="5">
    <source>
        <dbReference type="EMBL" id="SUU92236.1"/>
    </source>
</evidence>
<name>A0A2I1M9S9_9FIRM</name>
<dbReference type="InterPro" id="IPR000979">
    <property type="entry name" value="Phosphodiesterase_MJ0936/Vps29"/>
</dbReference>
<accession>A0A2I1M9S9</accession>
<dbReference type="Pfam" id="PF12850">
    <property type="entry name" value="Metallophos_2"/>
    <property type="match status" value="1"/>
</dbReference>
<evidence type="ECO:0000313" key="4">
    <source>
        <dbReference type="EMBL" id="PKZ16913.1"/>
    </source>
</evidence>
<dbReference type="PANTHER" id="PTHR11124">
    <property type="entry name" value="VACUOLAR SORTING PROTEIN VPS29"/>
    <property type="match status" value="1"/>
</dbReference>
<protein>
    <recommendedName>
        <fullName evidence="2">Phosphoesterase</fullName>
        <ecNumber evidence="2">3.1.4.-</ecNumber>
    </recommendedName>
</protein>
<dbReference type="SUPFAM" id="SSF56300">
    <property type="entry name" value="Metallo-dependent phosphatases"/>
    <property type="match status" value="1"/>
</dbReference>
<organism evidence="4 6">
    <name type="scientific">Anaerococcus octavius</name>
    <dbReference type="NCBI Taxonomy" id="54007"/>
    <lineage>
        <taxon>Bacteria</taxon>
        <taxon>Bacillati</taxon>
        <taxon>Bacillota</taxon>
        <taxon>Tissierellia</taxon>
        <taxon>Tissierellales</taxon>
        <taxon>Peptoniphilaceae</taxon>
        <taxon>Anaerococcus</taxon>
    </lineage>
</organism>
<evidence type="ECO:0000313" key="7">
    <source>
        <dbReference type="Proteomes" id="UP000255124"/>
    </source>
</evidence>
<evidence type="ECO:0000256" key="1">
    <source>
        <dbReference type="ARBA" id="ARBA00008950"/>
    </source>
</evidence>
<keyword evidence="6" id="KW-1185">Reference proteome</keyword>
<dbReference type="EMBL" id="PKGS01000002">
    <property type="protein sequence ID" value="PKZ16913.1"/>
    <property type="molecule type" value="Genomic_DNA"/>
</dbReference>
<reference evidence="4 6" key="1">
    <citation type="submission" date="2017-12" db="EMBL/GenBank/DDBJ databases">
        <title>Phylogenetic diversity of female urinary microbiome.</title>
        <authorList>
            <person name="Thomas-White K."/>
            <person name="Wolfe A.J."/>
        </authorList>
    </citation>
    <scope>NUCLEOTIDE SEQUENCE [LARGE SCALE GENOMIC DNA]</scope>
    <source>
        <strain evidence="4 6">UMB0119</strain>
    </source>
</reference>
<feature type="domain" description="Calcineurin-like phosphoesterase" evidence="3">
    <location>
        <begin position="1"/>
        <end position="145"/>
    </location>
</feature>
<proteinExistence type="inferred from homology"/>
<dbReference type="InterPro" id="IPR024654">
    <property type="entry name" value="Calcineurin-like_PHP_lpxH"/>
</dbReference>
<evidence type="ECO:0000313" key="6">
    <source>
        <dbReference type="Proteomes" id="UP000234335"/>
    </source>
</evidence>
<keyword evidence="5" id="KW-0378">Hydrolase</keyword>
<dbReference type="EC" id="3.1.4.-" evidence="2"/>
<dbReference type="OrthoDB" id="9800565at2"/>
<comment type="similarity">
    <text evidence="1 2">Belongs to the metallophosphoesterase superfamily. YfcE family.</text>
</comment>
<keyword evidence="2" id="KW-0479">Metal-binding</keyword>
<dbReference type="AlphaFoldDB" id="A0A2I1M9S9"/>
<dbReference type="EMBL" id="UFTA01000002">
    <property type="protein sequence ID" value="SUU92236.1"/>
    <property type="molecule type" value="Genomic_DNA"/>
</dbReference>
<dbReference type="GO" id="GO:0046872">
    <property type="term" value="F:metal ion binding"/>
    <property type="evidence" value="ECO:0007669"/>
    <property type="project" value="UniProtKB-KW"/>
</dbReference>
<dbReference type="Proteomes" id="UP000255124">
    <property type="component" value="Unassembled WGS sequence"/>
</dbReference>
<dbReference type="Gene3D" id="3.60.21.10">
    <property type="match status" value="1"/>
</dbReference>
<evidence type="ECO:0000256" key="2">
    <source>
        <dbReference type="RuleBase" id="RU362039"/>
    </source>
</evidence>
<reference evidence="5 7" key="2">
    <citation type="submission" date="2018-06" db="EMBL/GenBank/DDBJ databases">
        <authorList>
            <consortium name="Pathogen Informatics"/>
            <person name="Doyle S."/>
        </authorList>
    </citation>
    <scope>NUCLEOTIDE SEQUENCE [LARGE SCALE GENOMIC DNA]</scope>
    <source>
        <strain evidence="5 7">NCTC9810</strain>
    </source>
</reference>
<comment type="cofactor">
    <cofactor evidence="2">
        <name>a divalent metal cation</name>
        <dbReference type="ChEBI" id="CHEBI:60240"/>
    </cofactor>
</comment>
<dbReference type="InterPro" id="IPR029052">
    <property type="entry name" value="Metallo-depent_PP-like"/>
</dbReference>
<evidence type="ECO:0000259" key="3">
    <source>
        <dbReference type="Pfam" id="PF12850"/>
    </source>
</evidence>
<dbReference type="NCBIfam" id="TIGR00040">
    <property type="entry name" value="yfcE"/>
    <property type="match status" value="1"/>
</dbReference>
<dbReference type="Proteomes" id="UP000234335">
    <property type="component" value="Unassembled WGS sequence"/>
</dbReference>
<sequence>MKVLVTSDTHGFYSPISDYLLDHEDIKLLLHAGDGASDVENIHYETDINYEFVKGNNDYLSDAPYEKVVEIENIRIFITHGHTYNVYYTDNEILKRAKELSCQIAIFGHTHQCVNTIKNDIRILNPGSISLPRDNNYGFFILDINGDSYEITRIQTNKEFK</sequence>
<dbReference type="RefSeq" id="WP_101540012.1">
    <property type="nucleotide sequence ID" value="NZ_PKGS01000002.1"/>
</dbReference>
<gene>
    <name evidence="4" type="ORF">CYJ34_03770</name>
    <name evidence="5" type="ORF">NCTC9810_00562</name>
</gene>
<dbReference type="GO" id="GO:0016787">
    <property type="term" value="F:hydrolase activity"/>
    <property type="evidence" value="ECO:0007669"/>
    <property type="project" value="UniProtKB-UniRule"/>
</dbReference>